<sequence>MCGLITGCSKNEDWAHAMSSARSVRVDHAVAGYVHLRADQLNSSRGNDLSSTGRKQRGTAPGVADDWPQFNFSAAREAEAARILAANGLRPSADGREGNYVVYHWRSEAIDVNYTFCAQELLSHIKAQQNESGKRLVLVSDMPFNASVLPALWATTTAAKIGLQPTFPAARDMLMEAGFTKIEMMAQNAGYDLKSVPTAYISIWDAIIARGGEKLTLCRAEECTRCSRTRSKFLSLIRHRHFVGKLVVSLVLRKRRVAREGDMVESILLQVPAAPQAASAASEKALQKNPFQVVLGASSDEVAPEVPRPRSSPGGAGTVVLGADKTEWTTNNQTHGDANFEAALAVEERPRPAPGGATTISLGGAVFEPVAPSPRDPPGGAASLVLGSEGADWGTDSRAVGAAGFEA</sequence>
<feature type="region of interest" description="Disordered" evidence="1">
    <location>
        <begin position="43"/>
        <end position="62"/>
    </location>
</feature>
<reference evidence="2" key="1">
    <citation type="submission" date="2023-10" db="EMBL/GenBank/DDBJ databases">
        <authorList>
            <person name="Chen Y."/>
            <person name="Shah S."/>
            <person name="Dougan E. K."/>
            <person name="Thang M."/>
            <person name="Chan C."/>
        </authorList>
    </citation>
    <scope>NUCLEOTIDE SEQUENCE [LARGE SCALE GENOMIC DNA]</scope>
</reference>
<evidence type="ECO:0000256" key="1">
    <source>
        <dbReference type="SAM" id="MobiDB-lite"/>
    </source>
</evidence>
<organism evidence="2 3">
    <name type="scientific">Prorocentrum cordatum</name>
    <dbReference type="NCBI Taxonomy" id="2364126"/>
    <lineage>
        <taxon>Eukaryota</taxon>
        <taxon>Sar</taxon>
        <taxon>Alveolata</taxon>
        <taxon>Dinophyceae</taxon>
        <taxon>Prorocentrales</taxon>
        <taxon>Prorocentraceae</taxon>
        <taxon>Prorocentrum</taxon>
    </lineage>
</organism>
<gene>
    <name evidence="2" type="ORF">PCOR1329_LOCUS72462</name>
</gene>
<accession>A0ABN9X2Q0</accession>
<dbReference type="EMBL" id="CAUYUJ010019690">
    <property type="protein sequence ID" value="CAK0892950.1"/>
    <property type="molecule type" value="Genomic_DNA"/>
</dbReference>
<proteinExistence type="predicted"/>
<comment type="caution">
    <text evidence="2">The sequence shown here is derived from an EMBL/GenBank/DDBJ whole genome shotgun (WGS) entry which is preliminary data.</text>
</comment>
<name>A0ABN9X2Q0_9DINO</name>
<feature type="non-terminal residue" evidence="2">
    <location>
        <position position="407"/>
    </location>
</feature>
<evidence type="ECO:0000313" key="3">
    <source>
        <dbReference type="Proteomes" id="UP001189429"/>
    </source>
</evidence>
<feature type="compositionally biased region" description="Polar residues" evidence="1">
    <location>
        <begin position="43"/>
        <end position="53"/>
    </location>
</feature>
<keyword evidence="3" id="KW-1185">Reference proteome</keyword>
<feature type="region of interest" description="Disordered" evidence="1">
    <location>
        <begin position="368"/>
        <end position="407"/>
    </location>
</feature>
<protein>
    <submittedName>
        <fullName evidence="2">Uncharacterized protein</fullName>
    </submittedName>
</protein>
<dbReference type="Proteomes" id="UP001189429">
    <property type="component" value="Unassembled WGS sequence"/>
</dbReference>
<evidence type="ECO:0000313" key="2">
    <source>
        <dbReference type="EMBL" id="CAK0892950.1"/>
    </source>
</evidence>